<dbReference type="Gene3D" id="3.10.520.10">
    <property type="entry name" value="ApbE-like domains"/>
    <property type="match status" value="1"/>
</dbReference>
<keyword evidence="5 11" id="KW-0808">Transferase</keyword>
<dbReference type="PANTHER" id="PTHR30040">
    <property type="entry name" value="THIAMINE BIOSYNTHESIS LIPOPROTEIN APBE"/>
    <property type="match status" value="1"/>
</dbReference>
<feature type="binding site" evidence="12">
    <location>
        <position position="195"/>
    </location>
    <ligand>
        <name>Mg(2+)</name>
        <dbReference type="ChEBI" id="CHEBI:18420"/>
    </ligand>
</feature>
<keyword evidence="4 11" id="KW-0285">Flavoprotein</keyword>
<reference evidence="13 14" key="1">
    <citation type="journal article" date="2019" name="PLoS ONE">
        <title>Pup mortality in New Zealand sea lions (Phocarctos hookeri) at Enderby Island, Auckland Islands, 2013-18.</title>
        <authorList>
            <person name="Michael S.A."/>
            <person name="Hayman D.T.S."/>
            <person name="Gray R."/>
            <person name="Zhang J."/>
            <person name="Rogers L."/>
            <person name="Roe W.D."/>
        </authorList>
    </citation>
    <scope>NUCLEOTIDE SEQUENCE [LARGE SCALE GENOMIC DNA]</scope>
    <source>
        <strain evidence="13 14">SM868</strain>
    </source>
</reference>
<feature type="binding site" evidence="12">
    <location>
        <position position="318"/>
    </location>
    <ligand>
        <name>Mg(2+)</name>
        <dbReference type="ChEBI" id="CHEBI:18420"/>
    </ligand>
</feature>
<organism evidence="13 14">
    <name type="scientific">Psychrobacter sanguinis</name>
    <dbReference type="NCBI Taxonomy" id="861445"/>
    <lineage>
        <taxon>Bacteria</taxon>
        <taxon>Pseudomonadati</taxon>
        <taxon>Pseudomonadota</taxon>
        <taxon>Gammaproteobacteria</taxon>
        <taxon>Moraxellales</taxon>
        <taxon>Moraxellaceae</taxon>
        <taxon>Psychrobacter</taxon>
    </lineage>
</organism>
<evidence type="ECO:0000313" key="14">
    <source>
        <dbReference type="Proteomes" id="UP000442109"/>
    </source>
</evidence>
<evidence type="ECO:0000256" key="6">
    <source>
        <dbReference type="ARBA" id="ARBA00022723"/>
    </source>
</evidence>
<gene>
    <name evidence="13" type="ORF">GB996_02815</name>
</gene>
<evidence type="ECO:0000256" key="8">
    <source>
        <dbReference type="ARBA" id="ARBA00022842"/>
    </source>
</evidence>
<evidence type="ECO:0000256" key="2">
    <source>
        <dbReference type="ARBA" id="ARBA00011955"/>
    </source>
</evidence>
<accession>A0A844LYE4</accession>
<keyword evidence="7 11" id="KW-0274">FAD</keyword>
<dbReference type="AlphaFoldDB" id="A0A844LYE4"/>
<name>A0A844LYE4_9GAMM</name>
<dbReference type="InterPro" id="IPR024932">
    <property type="entry name" value="ApbE"/>
</dbReference>
<keyword evidence="8 11" id="KW-0460">Magnesium</keyword>
<evidence type="ECO:0000256" key="1">
    <source>
        <dbReference type="ARBA" id="ARBA00008282"/>
    </source>
</evidence>
<evidence type="ECO:0000256" key="12">
    <source>
        <dbReference type="PIRSR" id="PIRSR006268-2"/>
    </source>
</evidence>
<comment type="similarity">
    <text evidence="1 11">Belongs to the ApbE family.</text>
</comment>
<dbReference type="Proteomes" id="UP000442109">
    <property type="component" value="Unassembled WGS sequence"/>
</dbReference>
<evidence type="ECO:0000313" key="13">
    <source>
        <dbReference type="EMBL" id="MUG31719.1"/>
    </source>
</evidence>
<evidence type="ECO:0000256" key="10">
    <source>
        <dbReference type="ARBA" id="ARBA00048540"/>
    </source>
</evidence>
<dbReference type="EC" id="2.7.1.180" evidence="2 11"/>
<sequence length="391" mass="42363">MTPLFSALLSPTGSSSNLSASKAIMGTLMLSTTVMMSGCDQPPTYDYIKGETMGTSYHITFQNPKGVNQDEIQQAIDKRLQQINLSMSTYMQDSTISKFNRLGAGESITVDADFIKVLNDSKQVYQQSGGAFDPTVMPLINLWGFGTVMTAERLQNPPSASEIATAKALLDFKGIKLTEDKLSKDKPNVALDFSAVAKGYGVDVIAEVLHKDYKINNYMVEIGGEVSTSGVNQNAQPWQIAIDAPIIDSTVSERYTLAAIRQPLLSNKLHLATSGNYRNSVVFDGRRYSHTIDPTTGQPIAGGAPSVSVVADSVSLADAWATALTAMTYEKALATAKQHNLAVLFVIPKDGKIHDEVPSLEEIKKNKADPLAYWEVVETPAMKTLRSGQKD</sequence>
<dbReference type="SUPFAM" id="SSF143631">
    <property type="entry name" value="ApbE-like"/>
    <property type="match status" value="1"/>
</dbReference>
<comment type="catalytic activity">
    <reaction evidence="10 11">
        <text>L-threonyl-[protein] + FAD = FMN-L-threonyl-[protein] + AMP + H(+)</text>
        <dbReference type="Rhea" id="RHEA:36847"/>
        <dbReference type="Rhea" id="RHEA-COMP:11060"/>
        <dbReference type="Rhea" id="RHEA-COMP:11061"/>
        <dbReference type="ChEBI" id="CHEBI:15378"/>
        <dbReference type="ChEBI" id="CHEBI:30013"/>
        <dbReference type="ChEBI" id="CHEBI:57692"/>
        <dbReference type="ChEBI" id="CHEBI:74257"/>
        <dbReference type="ChEBI" id="CHEBI:456215"/>
        <dbReference type="EC" id="2.7.1.180"/>
    </reaction>
</comment>
<proteinExistence type="inferred from homology"/>
<dbReference type="PANTHER" id="PTHR30040:SF2">
    <property type="entry name" value="FAD:PROTEIN FMN TRANSFERASE"/>
    <property type="match status" value="1"/>
</dbReference>
<evidence type="ECO:0000256" key="5">
    <source>
        <dbReference type="ARBA" id="ARBA00022679"/>
    </source>
</evidence>
<keyword evidence="6 11" id="KW-0479">Metal-binding</keyword>
<dbReference type="OrthoDB" id="9778595at2"/>
<protein>
    <recommendedName>
        <fullName evidence="3 11">FAD:protein FMN transferase</fullName>
        <ecNumber evidence="2 11">2.7.1.180</ecNumber>
    </recommendedName>
    <alternativeName>
        <fullName evidence="9 11">Flavin transferase</fullName>
    </alternativeName>
</protein>
<evidence type="ECO:0000256" key="3">
    <source>
        <dbReference type="ARBA" id="ARBA00016337"/>
    </source>
</evidence>
<evidence type="ECO:0000256" key="11">
    <source>
        <dbReference type="PIRNR" id="PIRNR006268"/>
    </source>
</evidence>
<dbReference type="Pfam" id="PF02424">
    <property type="entry name" value="ApbE"/>
    <property type="match status" value="1"/>
</dbReference>
<comment type="cofactor">
    <cofactor evidence="12">
        <name>Mg(2+)</name>
        <dbReference type="ChEBI" id="CHEBI:18420"/>
    </cofactor>
    <cofactor evidence="12">
        <name>Mn(2+)</name>
        <dbReference type="ChEBI" id="CHEBI:29035"/>
    </cofactor>
    <text evidence="12">Magnesium. Can also use manganese.</text>
</comment>
<evidence type="ECO:0000256" key="7">
    <source>
        <dbReference type="ARBA" id="ARBA00022827"/>
    </source>
</evidence>
<dbReference type="InterPro" id="IPR003374">
    <property type="entry name" value="ApbE-like_sf"/>
</dbReference>
<keyword evidence="14" id="KW-1185">Reference proteome</keyword>
<evidence type="ECO:0000256" key="4">
    <source>
        <dbReference type="ARBA" id="ARBA00022630"/>
    </source>
</evidence>
<dbReference type="PIRSF" id="PIRSF006268">
    <property type="entry name" value="ApbE"/>
    <property type="match status" value="1"/>
</dbReference>
<feature type="binding site" evidence="12">
    <location>
        <position position="322"/>
    </location>
    <ligand>
        <name>Mg(2+)</name>
        <dbReference type="ChEBI" id="CHEBI:18420"/>
    </ligand>
</feature>
<dbReference type="EMBL" id="WFKQ01000001">
    <property type="protein sequence ID" value="MUG31719.1"/>
    <property type="molecule type" value="Genomic_DNA"/>
</dbReference>
<comment type="caution">
    <text evidence="13">The sequence shown here is derived from an EMBL/GenBank/DDBJ whole genome shotgun (WGS) entry which is preliminary data.</text>
</comment>
<dbReference type="GO" id="GO:0046872">
    <property type="term" value="F:metal ion binding"/>
    <property type="evidence" value="ECO:0007669"/>
    <property type="project" value="UniProtKB-UniRule"/>
</dbReference>
<evidence type="ECO:0000256" key="9">
    <source>
        <dbReference type="ARBA" id="ARBA00031306"/>
    </source>
</evidence>
<dbReference type="GO" id="GO:0016740">
    <property type="term" value="F:transferase activity"/>
    <property type="evidence" value="ECO:0007669"/>
    <property type="project" value="UniProtKB-UniRule"/>
</dbReference>